<protein>
    <submittedName>
        <fullName evidence="5">T9SS type A sorting domain-containing protein</fullName>
    </submittedName>
</protein>
<dbReference type="AlphaFoldDB" id="A0A410G3G8"/>
<keyword evidence="6" id="KW-1185">Reference proteome</keyword>
<evidence type="ECO:0000256" key="2">
    <source>
        <dbReference type="SAM" id="SignalP"/>
    </source>
</evidence>
<dbReference type="Pfam" id="PF20009">
    <property type="entry name" value="GEVED"/>
    <property type="match status" value="1"/>
</dbReference>
<evidence type="ECO:0000259" key="4">
    <source>
        <dbReference type="Pfam" id="PF20009"/>
    </source>
</evidence>
<accession>A0A410G3G8</accession>
<dbReference type="KEGG" id="aev:EI546_08690"/>
<gene>
    <name evidence="5" type="ORF">EI546_08690</name>
</gene>
<feature type="domain" description="GEVED" evidence="4">
    <location>
        <begin position="309"/>
        <end position="390"/>
    </location>
</feature>
<evidence type="ECO:0000313" key="5">
    <source>
        <dbReference type="EMBL" id="QAA81791.1"/>
    </source>
</evidence>
<dbReference type="Proteomes" id="UP000285517">
    <property type="component" value="Chromosome"/>
</dbReference>
<feature type="domain" description="Secretion system C-terminal sorting" evidence="3">
    <location>
        <begin position="410"/>
        <end position="475"/>
    </location>
</feature>
<name>A0A410G3G8_9FLAO</name>
<feature type="signal peptide" evidence="2">
    <location>
        <begin position="1"/>
        <end position="50"/>
    </location>
</feature>
<keyword evidence="1 2" id="KW-0732">Signal</keyword>
<dbReference type="OrthoDB" id="951108at2"/>
<evidence type="ECO:0000256" key="1">
    <source>
        <dbReference type="ARBA" id="ARBA00022729"/>
    </source>
</evidence>
<dbReference type="InterPro" id="IPR045474">
    <property type="entry name" value="GEVED"/>
</dbReference>
<dbReference type="EMBL" id="CP034951">
    <property type="protein sequence ID" value="QAA81791.1"/>
    <property type="molecule type" value="Genomic_DNA"/>
</dbReference>
<feature type="chain" id="PRO_5019240474" evidence="2">
    <location>
        <begin position="51"/>
        <end position="479"/>
    </location>
</feature>
<proteinExistence type="predicted"/>
<organism evidence="5 6">
    <name type="scientific">Aequorivita ciconiae</name>
    <dbReference type="NCBI Taxonomy" id="2494375"/>
    <lineage>
        <taxon>Bacteria</taxon>
        <taxon>Pseudomonadati</taxon>
        <taxon>Bacteroidota</taxon>
        <taxon>Flavobacteriia</taxon>
        <taxon>Flavobacteriales</taxon>
        <taxon>Flavobacteriaceae</taxon>
        <taxon>Aequorivita</taxon>
    </lineage>
</organism>
<sequence>MILFSSLFPLTNFIGTQNSYFCHLTKRSNLIKMKKITTILLLSLSLSVFAQAPAKNRNSQENCDAAVESTTIAGGRQCSANNDWSIAIDVVIPADRNLTLTSITPSLGIEPGSVVASVLVTIYNNANGVPGSVVGSPQVITPTSSTFKGSQFGMDFSEVLLELSPVELAGSAGSSIRYWVAIQITTSNGTTGYIEHTSESAIGGPLAFSSGQGFIIPDATKEGVYSLTANCEPISGDLFPAPYCGPLVFGTVEPITLVEVAGISNRSSAVFNATPAHEDFVNVMGEMRQGNTYPIALEGNTVGDYENRFVVFIDWNQNEVLDDEGEVYVIEQPLVNSTGNDGVQIIGNIEVPIDAELGTTRMRVKKTFEIPATDPCDAGSNWGQAEDYSIVVSENLGISESNDLFGFSYFPNPVTDVLQLHSSKRIEEAALYNLLGQKVFETNFETKAETLELANLPAGTYILKVTIDGKMGSYKLVKE</sequence>
<reference evidence="5 6" key="1">
    <citation type="submission" date="2019-01" db="EMBL/GenBank/DDBJ databases">
        <title>Complete genome sequencing of Aequorivita sp. H23M31.</title>
        <authorList>
            <person name="Bae J.-W."/>
        </authorList>
    </citation>
    <scope>NUCLEOTIDE SEQUENCE [LARGE SCALE GENOMIC DNA]</scope>
    <source>
        <strain evidence="5 6">H23M31</strain>
    </source>
</reference>
<dbReference type="Pfam" id="PF18962">
    <property type="entry name" value="Por_Secre_tail"/>
    <property type="match status" value="1"/>
</dbReference>
<evidence type="ECO:0000313" key="6">
    <source>
        <dbReference type="Proteomes" id="UP000285517"/>
    </source>
</evidence>
<evidence type="ECO:0000259" key="3">
    <source>
        <dbReference type="Pfam" id="PF18962"/>
    </source>
</evidence>
<dbReference type="InterPro" id="IPR026444">
    <property type="entry name" value="Secre_tail"/>
</dbReference>
<dbReference type="NCBIfam" id="TIGR04183">
    <property type="entry name" value="Por_Secre_tail"/>
    <property type="match status" value="1"/>
</dbReference>